<reference evidence="2 3" key="1">
    <citation type="journal article" date="2021" name="Hortic Res">
        <title>The domestication of Cucurbita argyrosperma as revealed by the genome of its wild relative.</title>
        <authorList>
            <person name="Barrera-Redondo J."/>
            <person name="Sanchez-de la Vega G."/>
            <person name="Aguirre-Liguori J.A."/>
            <person name="Castellanos-Morales G."/>
            <person name="Gutierrez-Guerrero Y.T."/>
            <person name="Aguirre-Dugua X."/>
            <person name="Aguirre-Planter E."/>
            <person name="Tenaillon M.I."/>
            <person name="Lira-Saade R."/>
            <person name="Eguiarte L.E."/>
        </authorList>
    </citation>
    <scope>NUCLEOTIDE SEQUENCE [LARGE SCALE GENOMIC DNA]</scope>
    <source>
        <strain evidence="2">JBR-2021</strain>
    </source>
</reference>
<evidence type="ECO:0000256" key="1">
    <source>
        <dbReference type="SAM" id="Phobius"/>
    </source>
</evidence>
<dbReference type="AlphaFoldDB" id="A0AAV6NE85"/>
<keyword evidence="1" id="KW-0812">Transmembrane</keyword>
<feature type="transmembrane region" description="Helical" evidence="1">
    <location>
        <begin position="137"/>
        <end position="157"/>
    </location>
</feature>
<feature type="transmembrane region" description="Helical" evidence="1">
    <location>
        <begin position="162"/>
        <end position="182"/>
    </location>
</feature>
<accession>A0AAV6NE85</accession>
<sequence length="191" mass="21913">MALGHRRSWKITVHAKVNNLYIKFKATVKRPSGKFRSLLNLDKLLAGLDSKSESRILVQQHRTLKSRIISFVKKHFRRRRSKTGVGFKMPDPYLVDETEYQSWRLSRAESSCAAVFGVGLGYLLAEFGASATVRRVGIIPSLSSFLLVCLVLFVLLFHKSKFLWAMLIAVLSLLLLEIDRFLELVDLEQFW</sequence>
<evidence type="ECO:0008006" key="4">
    <source>
        <dbReference type="Google" id="ProtNLM"/>
    </source>
</evidence>
<keyword evidence="1" id="KW-0472">Membrane</keyword>
<protein>
    <recommendedName>
        <fullName evidence="4">Transmembrane protein</fullName>
    </recommendedName>
</protein>
<comment type="caution">
    <text evidence="2">The sequence shown here is derived from an EMBL/GenBank/DDBJ whole genome shotgun (WGS) entry which is preliminary data.</text>
</comment>
<evidence type="ECO:0000313" key="2">
    <source>
        <dbReference type="EMBL" id="KAG6596309.1"/>
    </source>
</evidence>
<proteinExistence type="predicted"/>
<dbReference type="EMBL" id="JAGKQH010000006">
    <property type="protein sequence ID" value="KAG6596309.1"/>
    <property type="molecule type" value="Genomic_DNA"/>
</dbReference>
<feature type="non-terminal residue" evidence="2">
    <location>
        <position position="1"/>
    </location>
</feature>
<gene>
    <name evidence="2" type="ORF">SDJN03_09489</name>
</gene>
<dbReference type="Proteomes" id="UP000685013">
    <property type="component" value="Chromosome 6"/>
</dbReference>
<keyword evidence="1" id="KW-1133">Transmembrane helix</keyword>
<evidence type="ECO:0000313" key="3">
    <source>
        <dbReference type="Proteomes" id="UP000685013"/>
    </source>
</evidence>
<name>A0AAV6NE85_9ROSI</name>
<organism evidence="2 3">
    <name type="scientific">Cucurbita argyrosperma subsp. sororia</name>
    <dbReference type="NCBI Taxonomy" id="37648"/>
    <lineage>
        <taxon>Eukaryota</taxon>
        <taxon>Viridiplantae</taxon>
        <taxon>Streptophyta</taxon>
        <taxon>Embryophyta</taxon>
        <taxon>Tracheophyta</taxon>
        <taxon>Spermatophyta</taxon>
        <taxon>Magnoliopsida</taxon>
        <taxon>eudicotyledons</taxon>
        <taxon>Gunneridae</taxon>
        <taxon>Pentapetalae</taxon>
        <taxon>rosids</taxon>
        <taxon>fabids</taxon>
        <taxon>Cucurbitales</taxon>
        <taxon>Cucurbitaceae</taxon>
        <taxon>Cucurbiteae</taxon>
        <taxon>Cucurbita</taxon>
    </lineage>
</organism>
<keyword evidence="3" id="KW-1185">Reference proteome</keyword>
<feature type="transmembrane region" description="Helical" evidence="1">
    <location>
        <begin position="112"/>
        <end position="131"/>
    </location>
</feature>